<gene>
    <name evidence="1" type="ORF">NCTC11296_00164</name>
</gene>
<sequence length="120" mass="13363">MEFSLKHGLMFGDEPQLDVETRDLNTGDLIEAECAAERLLMDGQGNPVLVVSSVLFNYELVRRQIKRVGKINGPLSLKQLGSLHREDLDIINAMLSAQEIAKSTQALDQRGRLEATDKDI</sequence>
<dbReference type="Pfam" id="PF23746">
    <property type="entry name" value="Gp41_Mu"/>
    <property type="match status" value="1"/>
</dbReference>
<dbReference type="EMBL" id="UGHK01000001">
    <property type="protein sequence ID" value="STO70284.1"/>
    <property type="molecule type" value="Genomic_DNA"/>
</dbReference>
<reference evidence="1 2" key="1">
    <citation type="submission" date="2018-06" db="EMBL/GenBank/DDBJ databases">
        <authorList>
            <consortium name="Pathogen Informatics"/>
            <person name="Doyle S."/>
        </authorList>
    </citation>
    <scope>NUCLEOTIDE SEQUENCE [LARGE SCALE GENOMIC DNA]</scope>
    <source>
        <strain evidence="1 2">NCTC11296</strain>
    </source>
</reference>
<proteinExistence type="predicted"/>
<accession>A0A377I4S5</accession>
<dbReference type="AlphaFoldDB" id="A0A377I4S5"/>
<evidence type="ECO:0000313" key="1">
    <source>
        <dbReference type="EMBL" id="STO70284.1"/>
    </source>
</evidence>
<organism evidence="1 2">
    <name type="scientific">Avibacterium paragallinarum</name>
    <name type="common">Haemophilus gallinarum</name>
    <dbReference type="NCBI Taxonomy" id="728"/>
    <lineage>
        <taxon>Bacteria</taxon>
        <taxon>Pseudomonadati</taxon>
        <taxon>Pseudomonadota</taxon>
        <taxon>Gammaproteobacteria</taxon>
        <taxon>Pasteurellales</taxon>
        <taxon>Pasteurellaceae</taxon>
        <taxon>Avibacterium</taxon>
    </lineage>
</organism>
<dbReference type="InterPro" id="IPR056974">
    <property type="entry name" value="Tail_Gp41-like"/>
</dbReference>
<evidence type="ECO:0000313" key="2">
    <source>
        <dbReference type="Proteomes" id="UP000254465"/>
    </source>
</evidence>
<name>A0A377I4S5_AVIPA</name>
<protein>
    <submittedName>
        <fullName evidence="1">Mu-like prophage FluMu protein gp41</fullName>
    </submittedName>
</protein>
<dbReference type="Proteomes" id="UP000254465">
    <property type="component" value="Unassembled WGS sequence"/>
</dbReference>
<dbReference type="RefSeq" id="WP_017806881.1">
    <property type="nucleotide sequence ID" value="NZ_CP104914.1"/>
</dbReference>